<dbReference type="EMBL" id="KV417313">
    <property type="protein sequence ID" value="KZO92181.1"/>
    <property type="molecule type" value="Genomic_DNA"/>
</dbReference>
<dbReference type="AlphaFoldDB" id="A0A167I0R0"/>
<dbReference type="Proteomes" id="UP000076738">
    <property type="component" value="Unassembled WGS sequence"/>
</dbReference>
<evidence type="ECO:0000313" key="2">
    <source>
        <dbReference type="Proteomes" id="UP000076738"/>
    </source>
</evidence>
<proteinExistence type="predicted"/>
<accession>A0A167I0R0</accession>
<protein>
    <submittedName>
        <fullName evidence="1">Uncharacterized protein</fullName>
    </submittedName>
</protein>
<organism evidence="1 2">
    <name type="scientific">Calocera viscosa (strain TUFC12733)</name>
    <dbReference type="NCBI Taxonomy" id="1330018"/>
    <lineage>
        <taxon>Eukaryota</taxon>
        <taxon>Fungi</taxon>
        <taxon>Dikarya</taxon>
        <taxon>Basidiomycota</taxon>
        <taxon>Agaricomycotina</taxon>
        <taxon>Dacrymycetes</taxon>
        <taxon>Dacrymycetales</taxon>
        <taxon>Dacrymycetaceae</taxon>
        <taxon>Calocera</taxon>
    </lineage>
</organism>
<name>A0A167I0R0_CALVF</name>
<reference evidence="1 2" key="1">
    <citation type="journal article" date="2016" name="Mol. Biol. Evol.">
        <title>Comparative Genomics of Early-Diverging Mushroom-Forming Fungi Provides Insights into the Origins of Lignocellulose Decay Capabilities.</title>
        <authorList>
            <person name="Nagy L.G."/>
            <person name="Riley R."/>
            <person name="Tritt A."/>
            <person name="Adam C."/>
            <person name="Daum C."/>
            <person name="Floudas D."/>
            <person name="Sun H."/>
            <person name="Yadav J.S."/>
            <person name="Pangilinan J."/>
            <person name="Larsson K.H."/>
            <person name="Matsuura K."/>
            <person name="Barry K."/>
            <person name="Labutti K."/>
            <person name="Kuo R."/>
            <person name="Ohm R.A."/>
            <person name="Bhattacharya S.S."/>
            <person name="Shirouzu T."/>
            <person name="Yoshinaga Y."/>
            <person name="Martin F.M."/>
            <person name="Grigoriev I.V."/>
            <person name="Hibbett D.S."/>
        </authorList>
    </citation>
    <scope>NUCLEOTIDE SEQUENCE [LARGE SCALE GENOMIC DNA]</scope>
    <source>
        <strain evidence="1 2">TUFC12733</strain>
    </source>
</reference>
<gene>
    <name evidence="1" type="ORF">CALVIDRAFT_541203</name>
</gene>
<evidence type="ECO:0000313" key="1">
    <source>
        <dbReference type="EMBL" id="KZO92181.1"/>
    </source>
</evidence>
<sequence>MQTNFQSCSIFTSLPYLLPDLVHAVRDRLTATVWVLRSFSDEDFEQTHRVACVPRTCQRTSLGNCPGLTGASTYTIPSSGYCIVNILNWLCIQVTKLLLPPMSKQARRG</sequence>
<keyword evidence="2" id="KW-1185">Reference proteome</keyword>